<proteinExistence type="predicted"/>
<evidence type="ECO:0000313" key="4">
    <source>
        <dbReference type="EMBL" id="WPL15167.1"/>
    </source>
</evidence>
<dbReference type="InterPro" id="IPR021729">
    <property type="entry name" value="DUF3298"/>
</dbReference>
<accession>A0ABZ0S155</accession>
<dbReference type="InterPro" id="IPR025303">
    <property type="entry name" value="PdaC"/>
</dbReference>
<evidence type="ECO:0000259" key="3">
    <source>
        <dbReference type="Pfam" id="PF13739"/>
    </source>
</evidence>
<dbReference type="Pfam" id="PF13739">
    <property type="entry name" value="PdaC"/>
    <property type="match status" value="1"/>
</dbReference>
<protein>
    <recommendedName>
        <fullName evidence="6">DUF3298 domain-containing protein</fullName>
    </recommendedName>
</protein>
<dbReference type="EMBL" id="CP121472">
    <property type="protein sequence ID" value="WPL15167.1"/>
    <property type="molecule type" value="Genomic_DNA"/>
</dbReference>
<sequence>MLPLVFCTLAALPISAQSASFDCRKATTKVEHLICADAELGSLDGTLGDLYRRALGDAGAAAEALRTQQRDWLAERNGCDTNSCLVDAYRQRIAALSLRVDGPLGPIAERELPDGVEIVQRGPLVELKAKYPRLAGEDSATRKANRQIAASVREQLQDFRQNYLDFLDGNQGEHFGPPWAIEIDVAQTYTGQRFWTIDLTLYSYTGGAHGAFMHQALVFSRDQGESIPPAGLFRPDSPWLSRLAELSHADLSEREPFNADSDDDWLRNGTAPEAENYQVLLPLADGLKIIFGQYQIGPYALGIVDVLLGYDELAGVLNPRWFGD</sequence>
<gene>
    <name evidence="4" type="ORF">Thiowin_00047</name>
</gene>
<dbReference type="PANTHER" id="PTHR37549">
    <property type="entry name" value="LIPOPROTEIN LPRI"/>
    <property type="match status" value="1"/>
</dbReference>
<feature type="domain" description="Lysozyme inhibitor LprI-like N-terminal" evidence="1">
    <location>
        <begin position="23"/>
        <end position="96"/>
    </location>
</feature>
<dbReference type="Gene3D" id="3.90.640.20">
    <property type="entry name" value="Heat-shock cognate protein, ATPase"/>
    <property type="match status" value="1"/>
</dbReference>
<evidence type="ECO:0000313" key="5">
    <source>
        <dbReference type="Proteomes" id="UP001432180"/>
    </source>
</evidence>
<organism evidence="4 5">
    <name type="scientific">Thiorhodovibrio winogradskyi</name>
    <dbReference type="NCBI Taxonomy" id="77007"/>
    <lineage>
        <taxon>Bacteria</taxon>
        <taxon>Pseudomonadati</taxon>
        <taxon>Pseudomonadota</taxon>
        <taxon>Gammaproteobacteria</taxon>
        <taxon>Chromatiales</taxon>
        <taxon>Chromatiaceae</taxon>
        <taxon>Thiorhodovibrio</taxon>
    </lineage>
</organism>
<keyword evidence="5" id="KW-1185">Reference proteome</keyword>
<feature type="domain" description="Deacetylase PdaC" evidence="3">
    <location>
        <begin position="123"/>
        <end position="210"/>
    </location>
</feature>
<dbReference type="Gene3D" id="3.30.565.40">
    <property type="entry name" value="Fervidobacterium nodosum Rt17-B1 like"/>
    <property type="match status" value="1"/>
</dbReference>
<dbReference type="Proteomes" id="UP001432180">
    <property type="component" value="Chromosome"/>
</dbReference>
<name>A0ABZ0S155_9GAMM</name>
<evidence type="ECO:0000259" key="2">
    <source>
        <dbReference type="Pfam" id="PF11738"/>
    </source>
</evidence>
<dbReference type="InterPro" id="IPR009739">
    <property type="entry name" value="LprI-like_N"/>
</dbReference>
<dbReference type="Pfam" id="PF11738">
    <property type="entry name" value="DUF3298"/>
    <property type="match status" value="1"/>
</dbReference>
<dbReference type="Pfam" id="PF07007">
    <property type="entry name" value="LprI"/>
    <property type="match status" value="1"/>
</dbReference>
<evidence type="ECO:0008006" key="6">
    <source>
        <dbReference type="Google" id="ProtNLM"/>
    </source>
</evidence>
<dbReference type="InterPro" id="IPR052755">
    <property type="entry name" value="Lysozyme_Inhibitor_LprI"/>
</dbReference>
<dbReference type="PANTHER" id="PTHR37549:SF1">
    <property type="entry name" value="LIPOPROTEIN LPRI"/>
    <property type="match status" value="1"/>
</dbReference>
<feature type="domain" description="DUF3298" evidence="2">
    <location>
        <begin position="232"/>
        <end position="310"/>
    </location>
</feature>
<dbReference type="Gene3D" id="1.20.1270.180">
    <property type="match status" value="1"/>
</dbReference>
<reference evidence="4 5" key="1">
    <citation type="journal article" date="2023" name="Microorganisms">
        <title>Thiorhodovibrio frisius and Trv. litoralis spp. nov., Two Novel Members from a Clade of Fastidious Purple Sulfur Bacteria That Exhibit Unique Red-Shifted Light-Harvesting Capabilities.</title>
        <authorList>
            <person name="Methner A."/>
            <person name="Kuzyk S.B."/>
            <person name="Petersen J."/>
            <person name="Bauer S."/>
            <person name="Brinkmann H."/>
            <person name="Sichau K."/>
            <person name="Wanner G."/>
            <person name="Wolf J."/>
            <person name="Neumann-Schaal M."/>
            <person name="Henke P."/>
            <person name="Tank M."/>
            <person name="Sproer C."/>
            <person name="Bunk B."/>
            <person name="Overmann J."/>
        </authorList>
    </citation>
    <scope>NUCLEOTIDE SEQUENCE [LARGE SCALE GENOMIC DNA]</scope>
    <source>
        <strain evidence="4 5">DSM 6702</strain>
    </source>
</reference>
<dbReference type="InterPro" id="IPR037126">
    <property type="entry name" value="PdaC/RsiV-like_sf"/>
</dbReference>
<evidence type="ECO:0000259" key="1">
    <source>
        <dbReference type="Pfam" id="PF07007"/>
    </source>
</evidence>